<reference evidence="3" key="1">
    <citation type="submission" date="2020-05" db="EMBL/GenBank/DDBJ databases">
        <authorList>
            <person name="Chiriac C."/>
            <person name="Salcher M."/>
            <person name="Ghai R."/>
            <person name="Kavagutti S V."/>
        </authorList>
    </citation>
    <scope>NUCLEOTIDE SEQUENCE</scope>
</reference>
<dbReference type="AlphaFoldDB" id="A0A6J6TPX8"/>
<evidence type="ECO:0000313" key="3">
    <source>
        <dbReference type="EMBL" id="CAB4748915.1"/>
    </source>
</evidence>
<dbReference type="EMBL" id="CAEZYQ010000013">
    <property type="protein sequence ID" value="CAB4748915.1"/>
    <property type="molecule type" value="Genomic_DNA"/>
</dbReference>
<evidence type="ECO:0000256" key="2">
    <source>
        <dbReference type="SAM" id="Phobius"/>
    </source>
</evidence>
<name>A0A6J6TPX8_9ZZZZ</name>
<keyword evidence="2" id="KW-0472">Membrane</keyword>
<feature type="transmembrane region" description="Helical" evidence="2">
    <location>
        <begin position="47"/>
        <end position="63"/>
    </location>
</feature>
<accession>A0A6J6TPX8</accession>
<keyword evidence="2" id="KW-0812">Transmembrane</keyword>
<sequence length="440" mass="48513">MSATSTSTSPSHGRSNGPSDGPSAGPVTRGAPDADLHRARALRRMRAVALGLLLLAATVYVATHGQDGFWGYVNAGAEASMVGAIADWFAVTALFRHPLGLPIPHTALIPRRKDELGRGLEEFVGENFLSEPVVRERVLAAGPAGRVGDWLVQPQHAARVVEEAAELVSTALGKVRDEHVRSLVEDALVPRFREEPISPLLGNLLAEAMRDDLHHGLVDLVLEELHGWLLDNPDTVTEVIGERAPWWAPTSINERVTGRIHLELVRWVADIRDQPRHRARLALDSMLRQLAEDLLHDTDTRARTEALKDRLLDRPQVIATGIALWDALRRALEGSLADPDGAVRLRMRTEVERFARRLVEEPELRERLDGLVADAAVYAIERYGAELTQVITQTIERWDGKEAARRIELHVGRDLQFIRINGTIVGGLVGVLIHAVAEVL</sequence>
<organism evidence="3">
    <name type="scientific">freshwater metagenome</name>
    <dbReference type="NCBI Taxonomy" id="449393"/>
    <lineage>
        <taxon>unclassified sequences</taxon>
        <taxon>metagenomes</taxon>
        <taxon>ecological metagenomes</taxon>
    </lineage>
</organism>
<feature type="region of interest" description="Disordered" evidence="1">
    <location>
        <begin position="1"/>
        <end position="32"/>
    </location>
</feature>
<dbReference type="GO" id="GO:0005886">
    <property type="term" value="C:plasma membrane"/>
    <property type="evidence" value="ECO:0007669"/>
    <property type="project" value="TreeGrafter"/>
</dbReference>
<keyword evidence="2" id="KW-1133">Transmembrane helix</keyword>
<protein>
    <submittedName>
        <fullName evidence="3">Unannotated protein</fullName>
    </submittedName>
</protein>
<gene>
    <name evidence="3" type="ORF">UFOPK2761_01845</name>
</gene>
<dbReference type="PANTHER" id="PTHR38442">
    <property type="entry name" value="INNER MEMBRANE PROTEIN-RELATED"/>
    <property type="match status" value="1"/>
</dbReference>
<dbReference type="Pfam" id="PF04286">
    <property type="entry name" value="DUF445"/>
    <property type="match status" value="1"/>
</dbReference>
<dbReference type="PANTHER" id="PTHR38442:SF1">
    <property type="entry name" value="INNER MEMBRANE PROTEIN"/>
    <property type="match status" value="1"/>
</dbReference>
<evidence type="ECO:0000256" key="1">
    <source>
        <dbReference type="SAM" id="MobiDB-lite"/>
    </source>
</evidence>
<feature type="compositionally biased region" description="Polar residues" evidence="1">
    <location>
        <begin position="1"/>
        <end position="18"/>
    </location>
</feature>
<dbReference type="InterPro" id="IPR007383">
    <property type="entry name" value="DUF445"/>
</dbReference>
<proteinExistence type="predicted"/>